<sequence>MMVTECEAVSVPLTVQPGDPGTVALENVTVLGAPFVQLAAVAPPQVQGDVKPIQIMTEEVLVGRTIQGVPLAVSREPHAQSPGSTATLEITAVAPLLSMLPVISTEQVTVVAWGCETVRLPLRVKFETGLGVNVAAEAELATPAVAVARAMAADRTAAHLFTLNSPRAVITRPLYLHQYKLLSNTGLNPEAKPRDHRPARAACALEQ</sequence>
<gene>
    <name evidence="2" type="ORF">G5B46_08280</name>
</gene>
<organism evidence="2">
    <name type="scientific">Caulobacter sp. 602-2</name>
    <dbReference type="NCBI Taxonomy" id="2710887"/>
    <lineage>
        <taxon>Bacteria</taxon>
        <taxon>Pseudomonadati</taxon>
        <taxon>Pseudomonadota</taxon>
        <taxon>Alphaproteobacteria</taxon>
        <taxon>Caulobacterales</taxon>
        <taxon>Caulobacteraceae</taxon>
        <taxon>Caulobacter</taxon>
    </lineage>
</organism>
<protein>
    <submittedName>
        <fullName evidence="2">Uncharacterized protein</fullName>
    </submittedName>
</protein>
<dbReference type="AlphaFoldDB" id="A0A6G4QVM4"/>
<evidence type="ECO:0000256" key="1">
    <source>
        <dbReference type="SAM" id="MobiDB-lite"/>
    </source>
</evidence>
<name>A0A6G4QVM4_9CAUL</name>
<feature type="region of interest" description="Disordered" evidence="1">
    <location>
        <begin position="186"/>
        <end position="207"/>
    </location>
</feature>
<accession>A0A6G4QVM4</accession>
<reference evidence="2" key="1">
    <citation type="submission" date="2020-02" db="EMBL/GenBank/DDBJ databases">
        <authorList>
            <person name="Gao J."/>
            <person name="Sun J."/>
        </authorList>
    </citation>
    <scope>NUCLEOTIDE SEQUENCE</scope>
    <source>
        <strain evidence="2">602-2</strain>
    </source>
</reference>
<evidence type="ECO:0000313" key="2">
    <source>
        <dbReference type="EMBL" id="NGM49601.1"/>
    </source>
</evidence>
<dbReference type="RefSeq" id="WP_165257684.1">
    <property type="nucleotide sequence ID" value="NZ_JAAKGT010000003.1"/>
</dbReference>
<dbReference type="EMBL" id="JAAKGT010000003">
    <property type="protein sequence ID" value="NGM49601.1"/>
    <property type="molecule type" value="Genomic_DNA"/>
</dbReference>
<proteinExistence type="predicted"/>
<comment type="caution">
    <text evidence="2">The sequence shown here is derived from an EMBL/GenBank/DDBJ whole genome shotgun (WGS) entry which is preliminary data.</text>
</comment>